<dbReference type="Proteomes" id="UP000694941">
    <property type="component" value="Unplaced"/>
</dbReference>
<gene>
    <name evidence="2" type="primary">LOC106460668</name>
</gene>
<organism evidence="1 2">
    <name type="scientific">Limulus polyphemus</name>
    <name type="common">Atlantic horseshoe crab</name>
    <dbReference type="NCBI Taxonomy" id="6850"/>
    <lineage>
        <taxon>Eukaryota</taxon>
        <taxon>Metazoa</taxon>
        <taxon>Ecdysozoa</taxon>
        <taxon>Arthropoda</taxon>
        <taxon>Chelicerata</taxon>
        <taxon>Merostomata</taxon>
        <taxon>Xiphosura</taxon>
        <taxon>Limulidae</taxon>
        <taxon>Limulus</taxon>
    </lineage>
</organism>
<dbReference type="SUPFAM" id="SSF53098">
    <property type="entry name" value="Ribonuclease H-like"/>
    <property type="match status" value="1"/>
</dbReference>
<sequence length="239" mass="27568">MITIEDRPTKVNQLIALVRYVKNEEVLEHILFCEPLKTTTKDQNVFALIKEFFLKDGLDMNIVGSICTDGAPAMLGNQSRFAALIKREIPEVRVTHYLLHRYALAAKSLPKSLQDVLSTCVKIVNVIGGRSLNHRLFQAFCKSMDSEHTVLLYHTDVKWLSRGRVLQRIFELREEIKTFLKDQKKFGSQRPLNKEPDSVSVKPEVMPDEYPFKEGIIDMQNDHASKMEFEVKKIFGHHK</sequence>
<dbReference type="PANTHER" id="PTHR45913:SF19">
    <property type="entry name" value="LOW QUALITY PROTEIN: ZINC FINGER BED DOMAIN-CONTAINING PROTEIN 5-LIKE"/>
    <property type="match status" value="1"/>
</dbReference>
<keyword evidence="1" id="KW-1185">Reference proteome</keyword>
<evidence type="ECO:0000313" key="2">
    <source>
        <dbReference type="RefSeq" id="XP_013775849.1"/>
    </source>
</evidence>
<dbReference type="InterPro" id="IPR012337">
    <property type="entry name" value="RNaseH-like_sf"/>
</dbReference>
<dbReference type="PANTHER" id="PTHR45913">
    <property type="entry name" value="EPM2A-INTERACTING PROTEIN 1"/>
    <property type="match status" value="1"/>
</dbReference>
<accession>A0ABM1B6L9</accession>
<proteinExistence type="predicted"/>
<reference evidence="2" key="1">
    <citation type="submission" date="2025-08" db="UniProtKB">
        <authorList>
            <consortium name="RefSeq"/>
        </authorList>
    </citation>
    <scope>IDENTIFICATION</scope>
    <source>
        <tissue evidence="2">Muscle</tissue>
    </source>
</reference>
<name>A0ABM1B6L9_LIMPO</name>
<evidence type="ECO:0000313" key="1">
    <source>
        <dbReference type="Proteomes" id="UP000694941"/>
    </source>
</evidence>
<dbReference type="GeneID" id="106460668"/>
<protein>
    <submittedName>
        <fullName evidence="2">Protein ZBED8-like</fullName>
    </submittedName>
</protein>
<dbReference type="RefSeq" id="XP_013775849.1">
    <property type="nucleotide sequence ID" value="XM_013920395.1"/>
</dbReference>